<evidence type="ECO:0000313" key="2">
    <source>
        <dbReference type="EMBL" id="KAA9021520.1"/>
    </source>
</evidence>
<dbReference type="SMART" id="SM00886">
    <property type="entry name" value="Dabb"/>
    <property type="match status" value="1"/>
</dbReference>
<dbReference type="EMBL" id="VYQB01000001">
    <property type="protein sequence ID" value="KAA9021520.1"/>
    <property type="molecule type" value="Genomic_DNA"/>
</dbReference>
<dbReference type="InterPro" id="IPR011008">
    <property type="entry name" value="Dimeric_a/b-barrel"/>
</dbReference>
<organism evidence="3 4">
    <name type="scientific">Sphingobium limneticum</name>
    <dbReference type="NCBI Taxonomy" id="1007511"/>
    <lineage>
        <taxon>Bacteria</taxon>
        <taxon>Pseudomonadati</taxon>
        <taxon>Pseudomonadota</taxon>
        <taxon>Alphaproteobacteria</taxon>
        <taxon>Sphingomonadales</taxon>
        <taxon>Sphingomonadaceae</taxon>
        <taxon>Sphingobium</taxon>
    </lineage>
</organism>
<feature type="domain" description="Stress-response A/B barrel" evidence="1">
    <location>
        <begin position="22"/>
        <end position="118"/>
    </location>
</feature>
<dbReference type="AlphaFoldDB" id="A0A5J5I9C1"/>
<evidence type="ECO:0000313" key="4">
    <source>
        <dbReference type="Proteomes" id="UP000325933"/>
    </source>
</evidence>
<protein>
    <submittedName>
        <fullName evidence="3">Dabb family protein</fullName>
    </submittedName>
</protein>
<dbReference type="Proteomes" id="UP000326364">
    <property type="component" value="Unassembled WGS sequence"/>
</dbReference>
<dbReference type="InterPro" id="IPR013097">
    <property type="entry name" value="Dabb"/>
</dbReference>
<reference evidence="4 5" key="1">
    <citation type="submission" date="2019-09" db="EMBL/GenBank/DDBJ databases">
        <authorList>
            <person name="Feng G."/>
        </authorList>
    </citation>
    <scope>NUCLEOTIDE SEQUENCE [LARGE SCALE GENOMIC DNA]</scope>
    <source>
        <strain evidence="3 4">KACC 19283</strain>
        <strain evidence="2 5">KACC 19284</strain>
    </source>
</reference>
<dbReference type="SUPFAM" id="SSF54909">
    <property type="entry name" value="Dimeric alpha+beta barrel"/>
    <property type="match status" value="1"/>
</dbReference>
<proteinExistence type="predicted"/>
<dbReference type="PROSITE" id="PS51502">
    <property type="entry name" value="S_R_A_B_BARREL"/>
    <property type="match status" value="1"/>
</dbReference>
<name>A0A5J5I9C1_9SPHN</name>
<dbReference type="EMBL" id="VYQA01000001">
    <property type="protein sequence ID" value="KAA9033882.1"/>
    <property type="molecule type" value="Genomic_DNA"/>
</dbReference>
<accession>A0A5J5I9C1</accession>
<keyword evidence="5" id="KW-1185">Reference proteome</keyword>
<evidence type="ECO:0000313" key="5">
    <source>
        <dbReference type="Proteomes" id="UP000326364"/>
    </source>
</evidence>
<comment type="caution">
    <text evidence="3">The sequence shown here is derived from an EMBL/GenBank/DDBJ whole genome shotgun (WGS) entry which is preliminary data.</text>
</comment>
<dbReference type="Pfam" id="PF07876">
    <property type="entry name" value="Dabb"/>
    <property type="match status" value="1"/>
</dbReference>
<evidence type="ECO:0000259" key="1">
    <source>
        <dbReference type="PROSITE" id="PS51502"/>
    </source>
</evidence>
<dbReference type="Gene3D" id="3.30.70.100">
    <property type="match status" value="1"/>
</dbReference>
<dbReference type="Proteomes" id="UP000325933">
    <property type="component" value="Unassembled WGS sequence"/>
</dbReference>
<gene>
    <name evidence="3" type="ORF">F4U95_00560</name>
    <name evidence="2" type="ORF">F4U96_00560</name>
</gene>
<evidence type="ECO:0000313" key="3">
    <source>
        <dbReference type="EMBL" id="KAA9033882.1"/>
    </source>
</evidence>
<sequence length="123" mass="13706">MVALGGAGMALTPAKAAGQPQLVHHVFFWLKQPGSQADRDRLIAGLRTLRDIPVIRRLEIGVPASTEKRDVVDSSYDVSELMFFDNAQDQKSYQDHPIHQAFVKSCEGLWQKVVVYDMAIVPD</sequence>